<proteinExistence type="predicted"/>
<name>A0AAU8BS48_9VIBR</name>
<accession>A0AAU8BS48</accession>
<dbReference type="AlphaFoldDB" id="A0AAU8BS48"/>
<reference evidence="1" key="1">
    <citation type="submission" date="2023-01" db="EMBL/GenBank/DDBJ databases">
        <title>Vibrio sp. CB1-14 genome sequencing.</title>
        <authorList>
            <person name="Otstavnykh N."/>
            <person name="Isaeva M."/>
            <person name="Meleshko D."/>
        </authorList>
    </citation>
    <scope>NUCLEOTIDE SEQUENCE</scope>
    <source>
        <strain evidence="1">CB1-14</strain>
        <plasmid evidence="1">p1</plasmid>
    </source>
</reference>
<dbReference type="KEGG" id="vck:PG915_24530"/>
<geneLocation type="plasmid" evidence="1">
    <name>p1</name>
</geneLocation>
<dbReference type="RefSeq" id="WP_353500233.1">
    <property type="nucleotide sequence ID" value="NZ_CP115922.1"/>
</dbReference>
<gene>
    <name evidence="1" type="ORF">PG915_24530</name>
</gene>
<organism evidence="1">
    <name type="scientific">Vibrio chaetopteri</name>
    <dbReference type="NCBI Taxonomy" id="3016528"/>
    <lineage>
        <taxon>Bacteria</taxon>
        <taxon>Pseudomonadati</taxon>
        <taxon>Pseudomonadota</taxon>
        <taxon>Gammaproteobacteria</taxon>
        <taxon>Vibrionales</taxon>
        <taxon>Vibrionaceae</taxon>
        <taxon>Vibrio</taxon>
    </lineage>
</organism>
<protein>
    <submittedName>
        <fullName evidence="1">Uncharacterized protein</fullName>
    </submittedName>
</protein>
<sequence length="210" mass="23995">MELVVEQHGAKKLIQLTLSSGDSRWLRTMYTQWPRLADITTNITMLVGHQVGHDQERVLRSILTGLIECYRRHLDAGFSVWSKHAFVTIFNELSHVFDYSVSIEMHKAPPTDCSVYWDVLECSYQEFVVRHKPALDAGEASLVCHKNKHTLTDSMRRSMTILLLPRIYTRADLSMFGLTASVGKDTCYSSLDALMAQTEDNDKEQDDVRV</sequence>
<evidence type="ECO:0000313" key="1">
    <source>
        <dbReference type="EMBL" id="XCD19106.1"/>
    </source>
</evidence>
<dbReference type="EMBL" id="CP115922">
    <property type="protein sequence ID" value="XCD19106.1"/>
    <property type="molecule type" value="Genomic_DNA"/>
</dbReference>
<keyword evidence="1" id="KW-0614">Plasmid</keyword>